<reference evidence="6" key="1">
    <citation type="submission" date="2020-05" db="EMBL/GenBank/DDBJ databases">
        <authorList>
            <person name="Chiriac C."/>
            <person name="Salcher M."/>
            <person name="Ghai R."/>
            <person name="Kavagutti S V."/>
        </authorList>
    </citation>
    <scope>NUCLEOTIDE SEQUENCE</scope>
</reference>
<dbReference type="SUPFAM" id="SSF52540">
    <property type="entry name" value="P-loop containing nucleoside triphosphate hydrolases"/>
    <property type="match status" value="1"/>
</dbReference>
<dbReference type="InterPro" id="IPR003439">
    <property type="entry name" value="ABC_transporter-like_ATP-bd"/>
</dbReference>
<evidence type="ECO:0000313" key="6">
    <source>
        <dbReference type="EMBL" id="CAB4746889.1"/>
    </source>
</evidence>
<evidence type="ECO:0000259" key="4">
    <source>
        <dbReference type="PROSITE" id="PS50893"/>
    </source>
</evidence>
<accession>A0A6J6TKK6</accession>
<dbReference type="InterPro" id="IPR027417">
    <property type="entry name" value="P-loop_NTPase"/>
</dbReference>
<dbReference type="SMART" id="SM00382">
    <property type="entry name" value="AAA"/>
    <property type="match status" value="1"/>
</dbReference>
<evidence type="ECO:0000313" key="9">
    <source>
        <dbReference type="EMBL" id="CAB4999874.1"/>
    </source>
</evidence>
<dbReference type="CDD" id="cd03293">
    <property type="entry name" value="ABC_NrtD_SsuB_transporters"/>
    <property type="match status" value="1"/>
</dbReference>
<dbReference type="AlphaFoldDB" id="A0A6J6TKK6"/>
<dbReference type="GO" id="GO:0016887">
    <property type="term" value="F:ATP hydrolysis activity"/>
    <property type="evidence" value="ECO:0007669"/>
    <property type="project" value="InterPro"/>
</dbReference>
<feature type="domain" description="ABC transporter" evidence="4">
    <location>
        <begin position="4"/>
        <end position="233"/>
    </location>
</feature>
<keyword evidence="3" id="KW-0067">ATP-binding</keyword>
<dbReference type="PANTHER" id="PTHR42788">
    <property type="entry name" value="TAURINE IMPORT ATP-BINDING PROTEIN-RELATED"/>
    <property type="match status" value="1"/>
</dbReference>
<evidence type="ECO:0000313" key="7">
    <source>
        <dbReference type="EMBL" id="CAB4831745.1"/>
    </source>
</evidence>
<dbReference type="PANTHER" id="PTHR42788:SF13">
    <property type="entry name" value="ALIPHATIC SULFONATES IMPORT ATP-BINDING PROTEIN SSUB"/>
    <property type="match status" value="1"/>
</dbReference>
<dbReference type="InterPro" id="IPR017871">
    <property type="entry name" value="ABC_transporter-like_CS"/>
</dbReference>
<protein>
    <submittedName>
        <fullName evidence="6">Unannotated protein</fullName>
    </submittedName>
</protein>
<dbReference type="GO" id="GO:0005524">
    <property type="term" value="F:ATP binding"/>
    <property type="evidence" value="ECO:0007669"/>
    <property type="project" value="UniProtKB-KW"/>
</dbReference>
<evidence type="ECO:0000256" key="1">
    <source>
        <dbReference type="ARBA" id="ARBA00022448"/>
    </source>
</evidence>
<dbReference type="InterPro" id="IPR003593">
    <property type="entry name" value="AAA+_ATPase"/>
</dbReference>
<sequence length="252" mass="27262">MSRIVLRDLTKQFGELAVVDPLSLDIEAGQFVSIIGPSGCGKTTLVRVIAGLEPATGGEVEVDGAAPIEARTHKRVAMVPQQPGLLPWRTVRANARLLLDVNRSTNPVDAVAPETLLDEVGLGAFLDVFPHELSGGMQQRVALVRALALHAPLLVMDEPFAALDEITRAEMRVMLNRLVEGKGVTVLFVTHSITEAVALSDRVLVSSPRPTRLIADIAIDLDRPRSAEVEDDPRFVELCAEVRHALHRGMNA</sequence>
<gene>
    <name evidence="6" type="ORF">UFOPK2656_03289</name>
    <name evidence="7" type="ORF">UFOPK3099_02163</name>
    <name evidence="8" type="ORF">UFOPK3651_03064</name>
    <name evidence="9" type="ORF">UFOPK3931_02057</name>
    <name evidence="5" type="ORF">UFOPK4189_03049</name>
</gene>
<evidence type="ECO:0000313" key="8">
    <source>
        <dbReference type="EMBL" id="CAB4954312.1"/>
    </source>
</evidence>
<proteinExistence type="predicted"/>
<dbReference type="EMBL" id="CAFBOL010000061">
    <property type="protein sequence ID" value="CAB4999874.1"/>
    <property type="molecule type" value="Genomic_DNA"/>
</dbReference>
<dbReference type="EMBL" id="CAFBMT010000028">
    <property type="protein sequence ID" value="CAB4954312.1"/>
    <property type="molecule type" value="Genomic_DNA"/>
</dbReference>
<name>A0A6J6TKK6_9ZZZZ</name>
<dbReference type="EMBL" id="CAEZYF010000034">
    <property type="protein sequence ID" value="CAB4746889.1"/>
    <property type="molecule type" value="Genomic_DNA"/>
</dbReference>
<dbReference type="EMBL" id="CAESGF010000028">
    <property type="protein sequence ID" value="CAB4365304.1"/>
    <property type="molecule type" value="Genomic_DNA"/>
</dbReference>
<organism evidence="6">
    <name type="scientific">freshwater metagenome</name>
    <dbReference type="NCBI Taxonomy" id="449393"/>
    <lineage>
        <taxon>unclassified sequences</taxon>
        <taxon>metagenomes</taxon>
        <taxon>ecological metagenomes</taxon>
    </lineage>
</organism>
<dbReference type="EMBL" id="CAFAAV010000198">
    <property type="protein sequence ID" value="CAB4831745.1"/>
    <property type="molecule type" value="Genomic_DNA"/>
</dbReference>
<dbReference type="PROSITE" id="PS50893">
    <property type="entry name" value="ABC_TRANSPORTER_2"/>
    <property type="match status" value="1"/>
</dbReference>
<evidence type="ECO:0000313" key="5">
    <source>
        <dbReference type="EMBL" id="CAB4365304.1"/>
    </source>
</evidence>
<evidence type="ECO:0000256" key="3">
    <source>
        <dbReference type="ARBA" id="ARBA00022840"/>
    </source>
</evidence>
<dbReference type="PROSITE" id="PS00211">
    <property type="entry name" value="ABC_TRANSPORTER_1"/>
    <property type="match status" value="1"/>
</dbReference>
<keyword evidence="1" id="KW-0813">Transport</keyword>
<dbReference type="Pfam" id="PF00005">
    <property type="entry name" value="ABC_tran"/>
    <property type="match status" value="1"/>
</dbReference>
<evidence type="ECO:0000256" key="2">
    <source>
        <dbReference type="ARBA" id="ARBA00022741"/>
    </source>
</evidence>
<dbReference type="Gene3D" id="3.40.50.300">
    <property type="entry name" value="P-loop containing nucleotide triphosphate hydrolases"/>
    <property type="match status" value="1"/>
</dbReference>
<dbReference type="InterPro" id="IPR050166">
    <property type="entry name" value="ABC_transporter_ATP-bind"/>
</dbReference>
<keyword evidence="2" id="KW-0547">Nucleotide-binding</keyword>